<dbReference type="GO" id="GO:0046872">
    <property type="term" value="F:metal ion binding"/>
    <property type="evidence" value="ECO:0007669"/>
    <property type="project" value="UniProtKB-KW"/>
</dbReference>
<dbReference type="AlphaFoldDB" id="A0A8J5URM8"/>
<evidence type="ECO:0000313" key="6">
    <source>
        <dbReference type="Proteomes" id="UP000729913"/>
    </source>
</evidence>
<dbReference type="EMBL" id="JAAOIC020000044">
    <property type="protein sequence ID" value="KAG8038027.1"/>
    <property type="molecule type" value="Genomic_DNA"/>
</dbReference>
<dbReference type="Pfam" id="PF05721">
    <property type="entry name" value="PhyH"/>
    <property type="match status" value="1"/>
</dbReference>
<gene>
    <name evidence="5" type="ORF">G9C98_006352</name>
</gene>
<dbReference type="Proteomes" id="UP000729913">
    <property type="component" value="Unassembled WGS sequence"/>
</dbReference>
<evidence type="ECO:0000313" key="5">
    <source>
        <dbReference type="EMBL" id="KAG8038027.1"/>
    </source>
</evidence>
<evidence type="ECO:0000256" key="4">
    <source>
        <dbReference type="ARBA" id="ARBA00038356"/>
    </source>
</evidence>
<keyword evidence="6" id="KW-1185">Reference proteome</keyword>
<dbReference type="PANTHER" id="PTHR20883">
    <property type="entry name" value="PHYTANOYL-COA DIOXYGENASE DOMAIN CONTAINING 1"/>
    <property type="match status" value="1"/>
</dbReference>
<comment type="caution">
    <text evidence="5">The sequence shown here is derived from an EMBL/GenBank/DDBJ whole genome shotgun (WGS) entry which is preliminary data.</text>
</comment>
<accession>A0A8J5URM8</accession>
<dbReference type="InterPro" id="IPR008775">
    <property type="entry name" value="Phytyl_CoA_dOase-like"/>
</dbReference>
<evidence type="ECO:0000256" key="1">
    <source>
        <dbReference type="ARBA" id="ARBA00001962"/>
    </source>
</evidence>
<organism evidence="5 6">
    <name type="scientific">Cotesia typhae</name>
    <dbReference type="NCBI Taxonomy" id="2053667"/>
    <lineage>
        <taxon>Eukaryota</taxon>
        <taxon>Metazoa</taxon>
        <taxon>Ecdysozoa</taxon>
        <taxon>Arthropoda</taxon>
        <taxon>Hexapoda</taxon>
        <taxon>Insecta</taxon>
        <taxon>Pterygota</taxon>
        <taxon>Neoptera</taxon>
        <taxon>Endopterygota</taxon>
        <taxon>Hymenoptera</taxon>
        <taxon>Apocrita</taxon>
        <taxon>Ichneumonoidea</taxon>
        <taxon>Braconidae</taxon>
        <taxon>Microgastrinae</taxon>
        <taxon>Cotesia</taxon>
    </lineage>
</organism>
<dbReference type="PANTHER" id="PTHR20883:SF15">
    <property type="entry name" value="PHYTANOYL-COA DIOXYGENASE DOMAIN-CONTAINING PROTEIN 1"/>
    <property type="match status" value="1"/>
</dbReference>
<evidence type="ECO:0000256" key="2">
    <source>
        <dbReference type="ARBA" id="ARBA00022723"/>
    </source>
</evidence>
<reference evidence="5" key="1">
    <citation type="submission" date="2020-03" db="EMBL/GenBank/DDBJ databases">
        <authorList>
            <person name="Chebbi M.A."/>
            <person name="Drezen J.M."/>
        </authorList>
    </citation>
    <scope>NUCLEOTIDE SEQUENCE</scope>
    <source>
        <tissue evidence="5">Whole body</tissue>
    </source>
</reference>
<protein>
    <submittedName>
        <fullName evidence="5">Uncharacterized protein</fullName>
    </submittedName>
</protein>
<reference evidence="5" key="2">
    <citation type="submission" date="2021-04" db="EMBL/GenBank/DDBJ databases">
        <title>Genome-wide patterns of bracovirus chromosomal integration into multiple host tissues during parasitism.</title>
        <authorList>
            <person name="Chebbi M.A.C."/>
        </authorList>
    </citation>
    <scope>NUCLEOTIDE SEQUENCE</scope>
    <source>
        <tissue evidence="5">Whole body</tissue>
    </source>
</reference>
<name>A0A8J5URM8_9HYME</name>
<evidence type="ECO:0000256" key="3">
    <source>
        <dbReference type="ARBA" id="ARBA00023004"/>
    </source>
</evidence>
<sequence>MFQCYLSLEKDGYVVLEDFFSPEEVEEMKACGENFTNNLPPENQRKVFNTIELQQNKDEYFMDSAHKISYFFESESLEDNGKLKVHPRVSLNKVGHALHWLHPIFKKITFDERIKETAFQLNFQEPAVCQSMYIYKNSGLGSEVIAHQDASYLHVEPMKLVGFWIALDDATLENGCLWIAPGSHKSGVHRRYIRNKDYPESSKDILIYDRGTPCYPASNFRAVPVRRGSCVLIHGLVVHFSKANKSDKSRHAYTFHVIETKLTTYAKDNWLQPPEGGFPLLYKN</sequence>
<dbReference type="OrthoDB" id="445007at2759"/>
<comment type="cofactor">
    <cofactor evidence="1">
        <name>Fe cation</name>
        <dbReference type="ChEBI" id="CHEBI:24875"/>
    </cofactor>
</comment>
<keyword evidence="3" id="KW-0408">Iron</keyword>
<keyword evidence="2" id="KW-0479">Metal-binding</keyword>
<comment type="similarity">
    <text evidence="4">Belongs to the PhyH family. PHYHD1 subfamily.</text>
</comment>
<proteinExistence type="inferred from homology"/>